<dbReference type="STRING" id="283909.R7UL75"/>
<dbReference type="InterPro" id="IPR026750">
    <property type="entry name" value="NTAN1"/>
</dbReference>
<evidence type="ECO:0008006" key="4">
    <source>
        <dbReference type="Google" id="ProtNLM"/>
    </source>
</evidence>
<dbReference type="EMBL" id="KB300344">
    <property type="protein sequence ID" value="ELU06858.1"/>
    <property type="molecule type" value="Genomic_DNA"/>
</dbReference>
<sequence>ARDLTMQDVQQIPLMHLVYVDQREFATVSPTDDFIRIIGSGNATTCHIAVLRGSGKGVTSLAHLDGSETESAVDAFIKSVQQMDQSEKLHMHLVGGFLDDKKHSEKLTKEIFRACINNEFRIHLQTACIGCLNDVVKQNATHFPIIYGLAVDVRSGDLIRAVFPDQGPDMLIRSATNFIGKGTLLEVYNSNNPGRLVIDPVEWRTWNDLDMWLTLPDPFIRKYLSTSPEQEVATFEADSRKVLKFIQDNPQPEKTLFVNNKPRVYQKEKSGEWTQI</sequence>
<organism evidence="1">
    <name type="scientific">Capitella teleta</name>
    <name type="common">Polychaete worm</name>
    <dbReference type="NCBI Taxonomy" id="283909"/>
    <lineage>
        <taxon>Eukaryota</taxon>
        <taxon>Metazoa</taxon>
        <taxon>Spiralia</taxon>
        <taxon>Lophotrochozoa</taxon>
        <taxon>Annelida</taxon>
        <taxon>Polychaeta</taxon>
        <taxon>Sedentaria</taxon>
        <taxon>Scolecida</taxon>
        <taxon>Capitellidae</taxon>
        <taxon>Capitella</taxon>
    </lineage>
</organism>
<reference evidence="2" key="3">
    <citation type="submission" date="2015-06" db="UniProtKB">
        <authorList>
            <consortium name="EnsemblMetazoa"/>
        </authorList>
    </citation>
    <scope>IDENTIFICATION</scope>
</reference>
<dbReference type="Pfam" id="PF14736">
    <property type="entry name" value="N_Asn_amidohyd"/>
    <property type="match status" value="1"/>
</dbReference>
<protein>
    <recommendedName>
        <fullName evidence="4">Protein N-terminal asparagine amidohydrolase</fullName>
    </recommendedName>
</protein>
<dbReference type="Proteomes" id="UP000014760">
    <property type="component" value="Unassembled WGS sequence"/>
</dbReference>
<evidence type="ECO:0000313" key="3">
    <source>
        <dbReference type="Proteomes" id="UP000014760"/>
    </source>
</evidence>
<name>R7UL75_CAPTE</name>
<dbReference type="OrthoDB" id="539995at2759"/>
<dbReference type="HOGENOM" id="CLU_077981_1_0_1"/>
<dbReference type="EMBL" id="AMQN01007285">
    <property type="status" value="NOT_ANNOTATED_CDS"/>
    <property type="molecule type" value="Genomic_DNA"/>
</dbReference>
<dbReference type="GO" id="GO:0005634">
    <property type="term" value="C:nucleus"/>
    <property type="evidence" value="ECO:0007669"/>
    <property type="project" value="TreeGrafter"/>
</dbReference>
<gene>
    <name evidence="1" type="ORF">CAPTEDRAFT_142681</name>
</gene>
<reference evidence="1 3" key="2">
    <citation type="journal article" date="2013" name="Nature">
        <title>Insights into bilaterian evolution from three spiralian genomes.</title>
        <authorList>
            <person name="Simakov O."/>
            <person name="Marletaz F."/>
            <person name="Cho S.J."/>
            <person name="Edsinger-Gonzales E."/>
            <person name="Havlak P."/>
            <person name="Hellsten U."/>
            <person name="Kuo D.H."/>
            <person name="Larsson T."/>
            <person name="Lv J."/>
            <person name="Arendt D."/>
            <person name="Savage R."/>
            <person name="Osoegawa K."/>
            <person name="de Jong P."/>
            <person name="Grimwood J."/>
            <person name="Chapman J.A."/>
            <person name="Shapiro H."/>
            <person name="Aerts A."/>
            <person name="Otillar R.P."/>
            <person name="Terry A.Y."/>
            <person name="Boore J.L."/>
            <person name="Grigoriev I.V."/>
            <person name="Lindberg D.R."/>
            <person name="Seaver E.C."/>
            <person name="Weisblat D.A."/>
            <person name="Putnam N.H."/>
            <person name="Rokhsar D.S."/>
        </authorList>
    </citation>
    <scope>NUCLEOTIDE SEQUENCE</scope>
    <source>
        <strain evidence="1 3">I ESC-2004</strain>
    </source>
</reference>
<reference evidence="3" key="1">
    <citation type="submission" date="2012-12" db="EMBL/GenBank/DDBJ databases">
        <authorList>
            <person name="Hellsten U."/>
            <person name="Grimwood J."/>
            <person name="Chapman J.A."/>
            <person name="Shapiro H."/>
            <person name="Aerts A."/>
            <person name="Otillar R.P."/>
            <person name="Terry A.Y."/>
            <person name="Boore J.L."/>
            <person name="Simakov O."/>
            <person name="Marletaz F."/>
            <person name="Cho S.-J."/>
            <person name="Edsinger-Gonzales E."/>
            <person name="Havlak P."/>
            <person name="Kuo D.-H."/>
            <person name="Larsson T."/>
            <person name="Lv J."/>
            <person name="Arendt D."/>
            <person name="Savage R."/>
            <person name="Osoegawa K."/>
            <person name="de Jong P."/>
            <person name="Lindberg D.R."/>
            <person name="Seaver E.C."/>
            <person name="Weisblat D.A."/>
            <person name="Putnam N.H."/>
            <person name="Grigoriev I.V."/>
            <person name="Rokhsar D.S."/>
        </authorList>
    </citation>
    <scope>NUCLEOTIDE SEQUENCE</scope>
    <source>
        <strain evidence="3">I ESC-2004</strain>
    </source>
</reference>
<dbReference type="PANTHER" id="PTHR12498">
    <property type="entry name" value="N-TERMINAL ASPARAGINE AMIDOHYDROLASE"/>
    <property type="match status" value="1"/>
</dbReference>
<dbReference type="AlphaFoldDB" id="R7UL75"/>
<dbReference type="GO" id="GO:0008418">
    <property type="term" value="F:protein-N-terminal asparagine amidohydrolase activity"/>
    <property type="evidence" value="ECO:0007669"/>
    <property type="project" value="InterPro"/>
</dbReference>
<dbReference type="FunCoup" id="R7UL75">
    <property type="interactions" value="1380"/>
</dbReference>
<accession>R7UL75</accession>
<dbReference type="EnsemblMetazoa" id="CapteT142681">
    <property type="protein sequence ID" value="CapteP142681"/>
    <property type="gene ID" value="CapteG142681"/>
</dbReference>
<proteinExistence type="predicted"/>
<evidence type="ECO:0000313" key="1">
    <source>
        <dbReference type="EMBL" id="ELU06858.1"/>
    </source>
</evidence>
<dbReference type="PANTHER" id="PTHR12498:SF0">
    <property type="entry name" value="PROTEIN N-TERMINAL ASPARAGINE AMIDOHYDROLASE"/>
    <property type="match status" value="1"/>
</dbReference>
<feature type="non-terminal residue" evidence="1">
    <location>
        <position position="1"/>
    </location>
</feature>
<dbReference type="OMA" id="WRETFPM"/>
<dbReference type="GO" id="GO:0006511">
    <property type="term" value="P:ubiquitin-dependent protein catabolic process"/>
    <property type="evidence" value="ECO:0007669"/>
    <property type="project" value="TreeGrafter"/>
</dbReference>
<evidence type="ECO:0000313" key="2">
    <source>
        <dbReference type="EnsemblMetazoa" id="CapteP142681"/>
    </source>
</evidence>
<keyword evidence="3" id="KW-1185">Reference proteome</keyword>